<reference evidence="8 9" key="1">
    <citation type="submission" date="2011-09" db="EMBL/GenBank/DDBJ databases">
        <authorList>
            <consortium name="US DOE Joint Genome Institute (JGI-PGF)"/>
            <person name="Lucas S."/>
            <person name="Han J."/>
            <person name="Lapidus A."/>
            <person name="Cheng J.-F."/>
            <person name="Goodwin L."/>
            <person name="Pitluck S."/>
            <person name="Peters L."/>
            <person name="Land M.L."/>
            <person name="Hauser L."/>
            <person name="Orellana R."/>
            <person name="Lovley D."/>
            <person name="Woyke T.J."/>
        </authorList>
    </citation>
    <scope>NUCLEOTIDE SEQUENCE [LARGE SCALE GENOMIC DNA]</scope>
    <source>
        <strain evidence="8 9">2ac9</strain>
    </source>
</reference>
<dbReference type="InterPro" id="IPR006368">
    <property type="entry name" value="GDP_Man_deHydtase"/>
</dbReference>
<keyword evidence="5" id="KW-0456">Lyase</keyword>
<dbReference type="SUPFAM" id="SSF51735">
    <property type="entry name" value="NAD(P)-binding Rossmann-fold domains"/>
    <property type="match status" value="1"/>
</dbReference>
<dbReference type="STRING" id="879212.DespoDRAFT_01489"/>
<dbReference type="GO" id="GO:0042351">
    <property type="term" value="P:'de novo' GDP-L-fucose biosynthetic process"/>
    <property type="evidence" value="ECO:0007669"/>
    <property type="project" value="TreeGrafter"/>
</dbReference>
<dbReference type="RefSeq" id="WP_004072490.1">
    <property type="nucleotide sequence ID" value="NZ_CM001488.1"/>
</dbReference>
<dbReference type="eggNOG" id="COG1089">
    <property type="taxonomic scope" value="Bacteria"/>
</dbReference>
<dbReference type="PANTHER" id="PTHR43715">
    <property type="entry name" value="GDP-MANNOSE 4,6-DEHYDRATASE"/>
    <property type="match status" value="1"/>
</dbReference>
<comment type="cofactor">
    <cofactor evidence="2">
        <name>NADP(+)</name>
        <dbReference type="ChEBI" id="CHEBI:58349"/>
    </cofactor>
</comment>
<evidence type="ECO:0000256" key="1">
    <source>
        <dbReference type="ARBA" id="ARBA00000188"/>
    </source>
</evidence>
<evidence type="ECO:0000256" key="6">
    <source>
        <dbReference type="ARBA" id="ARBA00059383"/>
    </source>
</evidence>
<sequence>MKTAVIFGVSGQDGAFLSRLLLEKQYRVIGVCRNTGNAFLNNLDLLNIRHRIELIPSSIGHFDHVKQIVQEYKPDEIYNLAGQSSVSRSFEEPVATFEGISMGTLNLLETVRTLNLPVKLYNAGSGDCFGNIKGQVATEETRFNPASPYGVAKACAFWQVAAYRDAYGIFACTGLLFNHESYLRPAQFVTQKIVKTACRIAHGKCSELILGNIGIERDWGWAPEYVVAMWKMLQQETPDDYIIATGTTISLEDFIRAVFQRLNLDWKKYVTTDHRFLRPSDIATIRANPQKAEDRLGWKAKFTGYDVARMMVEAELNIEGNQLGL</sequence>
<dbReference type="Pfam" id="PF16363">
    <property type="entry name" value="GDP_Man_Dehyd"/>
    <property type="match status" value="1"/>
</dbReference>
<comment type="catalytic activity">
    <reaction evidence="1">
        <text>GDP-alpha-D-mannose = GDP-4-dehydro-alpha-D-rhamnose + H2O</text>
        <dbReference type="Rhea" id="RHEA:23820"/>
        <dbReference type="ChEBI" id="CHEBI:15377"/>
        <dbReference type="ChEBI" id="CHEBI:57527"/>
        <dbReference type="ChEBI" id="CHEBI:57964"/>
        <dbReference type="EC" id="4.2.1.47"/>
    </reaction>
</comment>
<name>I5B1R2_9BACT</name>
<dbReference type="Proteomes" id="UP000005778">
    <property type="component" value="Chromosome"/>
</dbReference>
<dbReference type="CDD" id="cd05260">
    <property type="entry name" value="GDP_MD_SDR_e"/>
    <property type="match status" value="1"/>
</dbReference>
<accession>I5B1R2</accession>
<evidence type="ECO:0000313" key="9">
    <source>
        <dbReference type="Proteomes" id="UP000005778"/>
    </source>
</evidence>
<comment type="function">
    <text evidence="6">Catalyzes the conversion of GDP-D-mannose to GDP-4-dehydro-6-deoxy-D-mannose.</text>
</comment>
<evidence type="ECO:0000256" key="2">
    <source>
        <dbReference type="ARBA" id="ARBA00001937"/>
    </source>
</evidence>
<dbReference type="PANTHER" id="PTHR43715:SF1">
    <property type="entry name" value="GDP-MANNOSE 4,6 DEHYDRATASE"/>
    <property type="match status" value="1"/>
</dbReference>
<evidence type="ECO:0000256" key="4">
    <source>
        <dbReference type="ARBA" id="ARBA00011989"/>
    </source>
</evidence>
<organism evidence="8 9">
    <name type="scientific">Desulfobacter postgatei 2ac9</name>
    <dbReference type="NCBI Taxonomy" id="879212"/>
    <lineage>
        <taxon>Bacteria</taxon>
        <taxon>Pseudomonadati</taxon>
        <taxon>Thermodesulfobacteriota</taxon>
        <taxon>Desulfobacteria</taxon>
        <taxon>Desulfobacterales</taxon>
        <taxon>Desulfobacteraceae</taxon>
        <taxon>Desulfobacter</taxon>
    </lineage>
</organism>
<dbReference type="InterPro" id="IPR036291">
    <property type="entry name" value="NAD(P)-bd_dom_sf"/>
</dbReference>
<dbReference type="EC" id="4.2.1.47" evidence="4"/>
<evidence type="ECO:0000313" key="8">
    <source>
        <dbReference type="EMBL" id="EIM63425.1"/>
    </source>
</evidence>
<proteinExistence type="inferred from homology"/>
<dbReference type="FunFam" id="3.40.50.720:FF:000924">
    <property type="entry name" value="GDP-mannose 4,6 dehydratase"/>
    <property type="match status" value="1"/>
</dbReference>
<protein>
    <recommendedName>
        <fullName evidence="4">GDP-mannose 4,6-dehydratase</fullName>
        <ecNumber evidence="4">4.2.1.47</ecNumber>
    </recommendedName>
</protein>
<comment type="similarity">
    <text evidence="3">Belongs to the NAD(P)-dependent epimerase/dehydratase family. GDP-mannose 4,6-dehydratase subfamily.</text>
</comment>
<feature type="domain" description="NAD(P)-binding" evidence="7">
    <location>
        <begin position="6"/>
        <end position="311"/>
    </location>
</feature>
<dbReference type="AlphaFoldDB" id="I5B1R2"/>
<evidence type="ECO:0000259" key="7">
    <source>
        <dbReference type="Pfam" id="PF16363"/>
    </source>
</evidence>
<evidence type="ECO:0000256" key="3">
    <source>
        <dbReference type="ARBA" id="ARBA00009263"/>
    </source>
</evidence>
<dbReference type="Gene3D" id="3.90.25.10">
    <property type="entry name" value="UDP-galactose 4-epimerase, domain 1"/>
    <property type="match status" value="1"/>
</dbReference>
<dbReference type="InterPro" id="IPR016040">
    <property type="entry name" value="NAD(P)-bd_dom"/>
</dbReference>
<dbReference type="EMBL" id="CM001488">
    <property type="protein sequence ID" value="EIM63425.1"/>
    <property type="molecule type" value="Genomic_DNA"/>
</dbReference>
<evidence type="ECO:0000256" key="5">
    <source>
        <dbReference type="ARBA" id="ARBA00023239"/>
    </source>
</evidence>
<gene>
    <name evidence="8" type="ORF">DespoDRAFT_01489</name>
</gene>
<dbReference type="OrthoDB" id="9779041at2"/>
<dbReference type="GO" id="GO:0008446">
    <property type="term" value="F:GDP-mannose 4,6-dehydratase activity"/>
    <property type="evidence" value="ECO:0007669"/>
    <property type="project" value="UniProtKB-EC"/>
</dbReference>
<keyword evidence="9" id="KW-1185">Reference proteome</keyword>
<dbReference type="Gene3D" id="3.40.50.720">
    <property type="entry name" value="NAD(P)-binding Rossmann-like Domain"/>
    <property type="match status" value="1"/>
</dbReference>
<reference evidence="8 9" key="2">
    <citation type="submission" date="2012-02" db="EMBL/GenBank/DDBJ databases">
        <title>Improved High-Quality Draft sequence of Desulfobacter postgatei 2ac9.</title>
        <authorList>
            <consortium name="US DOE Joint Genome Institute"/>
            <person name="Lucas S."/>
            <person name="Han J."/>
            <person name="Lapidus A."/>
            <person name="Cheng J.-F."/>
            <person name="Goodwin L."/>
            <person name="Pitluck S."/>
            <person name="Peters L."/>
            <person name="Ovchinnikova G."/>
            <person name="Held B."/>
            <person name="Detter J.C."/>
            <person name="Han C."/>
            <person name="Tapia R."/>
            <person name="Land M."/>
            <person name="Hauser L."/>
            <person name="Kyrpides N."/>
            <person name="Ivanova N."/>
            <person name="Pagani I."/>
            <person name="Orellana R."/>
            <person name="Lovley D."/>
            <person name="Woyke T."/>
        </authorList>
    </citation>
    <scope>NUCLEOTIDE SEQUENCE [LARGE SCALE GENOMIC DNA]</scope>
    <source>
        <strain evidence="8 9">2ac9</strain>
    </source>
</reference>
<dbReference type="HOGENOM" id="CLU_007383_14_0_7"/>